<keyword evidence="3" id="KW-0067">ATP-binding</keyword>
<dbReference type="STRING" id="1987383.A5844_002225"/>
<organism evidence="4 5">
    <name type="scientific">Candidatus Enterococcus wittei</name>
    <dbReference type="NCBI Taxonomy" id="1987383"/>
    <lineage>
        <taxon>Bacteria</taxon>
        <taxon>Bacillati</taxon>
        <taxon>Bacillota</taxon>
        <taxon>Bacilli</taxon>
        <taxon>Lactobacillales</taxon>
        <taxon>Enterococcaceae</taxon>
        <taxon>Enterococcus</taxon>
    </lineage>
</organism>
<keyword evidence="3" id="KW-0547">Nucleotide-binding</keyword>
<name>A0A242JVU9_9ENTE</name>
<dbReference type="GO" id="GO:0016879">
    <property type="term" value="F:ligase activity, forming carbon-nitrogen bonds"/>
    <property type="evidence" value="ECO:0007669"/>
    <property type="project" value="UniProtKB-UniRule"/>
</dbReference>
<dbReference type="Pfam" id="PF05636">
    <property type="entry name" value="HIGH_NTase1"/>
    <property type="match status" value="1"/>
</dbReference>
<evidence type="ECO:0000256" key="3">
    <source>
        <dbReference type="HAMAP-Rule" id="MF_01539"/>
    </source>
</evidence>
<dbReference type="PANTHER" id="PTHR37825:SF1">
    <property type="entry name" value="TRNA(MET) CYTIDINE ACETATE LIGASE"/>
    <property type="match status" value="1"/>
</dbReference>
<evidence type="ECO:0000256" key="2">
    <source>
        <dbReference type="ARBA" id="ARBA00022694"/>
    </source>
</evidence>
<keyword evidence="3" id="KW-0694">RNA-binding</keyword>
<keyword evidence="5" id="KW-1185">Reference proteome</keyword>
<evidence type="ECO:0000313" key="4">
    <source>
        <dbReference type="EMBL" id="OTP09447.1"/>
    </source>
</evidence>
<dbReference type="EMBL" id="NGMO01000004">
    <property type="protein sequence ID" value="OTP09447.1"/>
    <property type="molecule type" value="Genomic_DNA"/>
</dbReference>
<feature type="binding site" evidence="3">
    <location>
        <position position="186"/>
    </location>
    <ligand>
        <name>ATP</name>
        <dbReference type="ChEBI" id="CHEBI:30616"/>
    </ligand>
</feature>
<dbReference type="InterPro" id="IPR014729">
    <property type="entry name" value="Rossmann-like_a/b/a_fold"/>
</dbReference>
<accession>A0A242JVU9</accession>
<dbReference type="PANTHER" id="PTHR37825">
    <property type="entry name" value="TRNA(MET) CYTIDINE ACETATE LIGASE"/>
    <property type="match status" value="1"/>
</dbReference>
<dbReference type="InterPro" id="IPR008513">
    <property type="entry name" value="tRNA(Met)_cyd_acetate_ligase"/>
</dbReference>
<dbReference type="Proteomes" id="UP000194933">
    <property type="component" value="Unassembled WGS sequence"/>
</dbReference>
<dbReference type="Gene3D" id="3.40.50.620">
    <property type="entry name" value="HUPs"/>
    <property type="match status" value="1"/>
</dbReference>
<dbReference type="GO" id="GO:0005524">
    <property type="term" value="F:ATP binding"/>
    <property type="evidence" value="ECO:0007669"/>
    <property type="project" value="UniProtKB-KW"/>
</dbReference>
<dbReference type="AlphaFoldDB" id="A0A242JVU9"/>
<dbReference type="EC" id="6.3.4.-" evidence="3"/>
<comment type="caution">
    <text evidence="3">Lacks conserved residue(s) required for the propagation of feature annotation.</text>
</comment>
<comment type="caution">
    <text evidence="4">The sequence shown here is derived from an EMBL/GenBank/DDBJ whole genome shotgun (WGS) entry which is preliminary data.</text>
</comment>
<sequence length="383" mass="44000">MKACGIVVEYNPFHNGHLYHAQKAREQTGADVVIAVMSGNFLQRGEPAILDKWQRTQAAIHNGIDLVVELPVEWAVQSADYFAKGAIRILQKLDCDYICFGTEDTESFDYESFGQFVHTHQSEITQAFQQLSNQAISYPQKMTKVFQQLYPAITLDYSSPNHILGLSYAKENATYEQPMKIVPIKRKVADYHDENLSGQNIASATAIRKALLEKRGINEVVPLQTAFFLENERLQTWDDYWPFLQYRLLSSTTTSLKTIYQMTEGIETRMQKAAKEVKSFSEFVALVKTKRYTWTRIQRLSCYVLLNIEEQEMIEQQNQEYLHILGFTKAGREYLKSKKKNTIYAKIGKKEAEVAKLLVRSDQIYQLGGSIPEQVFGRKPCTE</sequence>
<gene>
    <name evidence="3" type="primary">tmcAL</name>
    <name evidence="4" type="ORF">A5844_002225</name>
</gene>
<comment type="catalytic activity">
    <reaction evidence="3">
        <text>cytidine(34) in elongator tRNA(Met) + acetate + ATP = N(4)-acetylcytidine(34) in elongator tRNA(Met) + AMP + diphosphate</text>
        <dbReference type="Rhea" id="RHEA:58144"/>
        <dbReference type="Rhea" id="RHEA-COMP:10693"/>
        <dbReference type="Rhea" id="RHEA-COMP:10694"/>
        <dbReference type="ChEBI" id="CHEBI:30089"/>
        <dbReference type="ChEBI" id="CHEBI:30616"/>
        <dbReference type="ChEBI" id="CHEBI:33019"/>
        <dbReference type="ChEBI" id="CHEBI:74900"/>
        <dbReference type="ChEBI" id="CHEBI:82748"/>
        <dbReference type="ChEBI" id="CHEBI:456215"/>
    </reaction>
</comment>
<dbReference type="SUPFAM" id="SSF52374">
    <property type="entry name" value="Nucleotidylyl transferase"/>
    <property type="match status" value="1"/>
</dbReference>
<dbReference type="GO" id="GO:0000049">
    <property type="term" value="F:tRNA binding"/>
    <property type="evidence" value="ECO:0007669"/>
    <property type="project" value="UniProtKB-KW"/>
</dbReference>
<dbReference type="HAMAP" id="MF_01539">
    <property type="entry name" value="TmcAL"/>
    <property type="match status" value="1"/>
</dbReference>
<feature type="binding site" evidence="3">
    <location>
        <begin position="7"/>
        <end position="20"/>
    </location>
    <ligand>
        <name>ATP</name>
        <dbReference type="ChEBI" id="CHEBI:30616"/>
    </ligand>
</feature>
<dbReference type="NCBIfam" id="NF010191">
    <property type="entry name" value="PRK13670.1"/>
    <property type="match status" value="1"/>
</dbReference>
<reference evidence="4 5" key="1">
    <citation type="submission" date="2017-05" db="EMBL/GenBank/DDBJ databases">
        <title>The Genome Sequence of Enterococcus sp. 10A9_DIV0425.</title>
        <authorList>
            <consortium name="The Broad Institute Genomics Platform"/>
            <consortium name="The Broad Institute Genomic Center for Infectious Diseases"/>
            <person name="Earl A."/>
            <person name="Manson A."/>
            <person name="Schwartman J."/>
            <person name="Gilmore M."/>
            <person name="Abouelleil A."/>
            <person name="Cao P."/>
            <person name="Chapman S."/>
            <person name="Cusick C."/>
            <person name="Shea T."/>
            <person name="Young S."/>
            <person name="Neafsey D."/>
            <person name="Nusbaum C."/>
            <person name="Birren B."/>
        </authorList>
    </citation>
    <scope>NUCLEOTIDE SEQUENCE [LARGE SCALE GENOMIC DNA]</scope>
    <source>
        <strain evidence="4 5">10A9_DIV0425</strain>
    </source>
</reference>
<comment type="subcellular location">
    <subcellularLocation>
        <location evidence="3">Cytoplasm</location>
    </subcellularLocation>
</comment>
<dbReference type="RefSeq" id="WP_086285283.1">
    <property type="nucleotide sequence ID" value="NZ_NGMO01000004.1"/>
</dbReference>
<keyword evidence="3" id="KW-0963">Cytoplasm</keyword>
<feature type="binding site" evidence="3">
    <location>
        <position position="161"/>
    </location>
    <ligand>
        <name>ATP</name>
        <dbReference type="ChEBI" id="CHEBI:30616"/>
    </ligand>
</feature>
<dbReference type="GO" id="GO:0005737">
    <property type="term" value="C:cytoplasm"/>
    <property type="evidence" value="ECO:0007669"/>
    <property type="project" value="UniProtKB-SubCell"/>
</dbReference>
<evidence type="ECO:0000313" key="5">
    <source>
        <dbReference type="Proteomes" id="UP000194933"/>
    </source>
</evidence>
<dbReference type="GO" id="GO:0006400">
    <property type="term" value="P:tRNA modification"/>
    <property type="evidence" value="ECO:0007669"/>
    <property type="project" value="UniProtKB-UniRule"/>
</dbReference>
<proteinExistence type="inferred from homology"/>
<feature type="binding site" evidence="3">
    <location>
        <position position="101"/>
    </location>
    <ligand>
        <name>ATP</name>
        <dbReference type="ChEBI" id="CHEBI:30616"/>
    </ligand>
</feature>
<comment type="function">
    <text evidence="3">Catalyzes the formation of N(4)-acetylcytidine (ac(4)C) at the wobble position of elongator tRNA(Met), using acetate and ATP as substrates. First activates an acetate ion to form acetyladenylate (Ac-AMP) and then transfers the acetyl group to tRNA to form ac(4)C34.</text>
</comment>
<comment type="similarity">
    <text evidence="3">Belongs to the TmcAL family.</text>
</comment>
<protein>
    <recommendedName>
        <fullName evidence="3">tRNA(Met) cytidine acetate ligase</fullName>
        <ecNumber evidence="3">6.3.4.-</ecNumber>
    </recommendedName>
</protein>
<evidence type="ECO:0000256" key="1">
    <source>
        <dbReference type="ARBA" id="ARBA00022598"/>
    </source>
</evidence>
<keyword evidence="1 3" id="KW-0436">Ligase</keyword>
<keyword evidence="2 3" id="KW-0819">tRNA processing</keyword>
<keyword evidence="3" id="KW-0820">tRNA-binding</keyword>